<dbReference type="PANTHER" id="PTHR42978:SF6">
    <property type="entry name" value="QUORUM-QUENCHING LACTONASE YTNP-RELATED"/>
    <property type="match status" value="1"/>
</dbReference>
<organism evidence="6 7">
    <name type="scientific">Pararhodobacter aggregans</name>
    <dbReference type="NCBI Taxonomy" id="404875"/>
    <lineage>
        <taxon>Bacteria</taxon>
        <taxon>Pseudomonadati</taxon>
        <taxon>Pseudomonadota</taxon>
        <taxon>Alphaproteobacteria</taxon>
        <taxon>Rhodobacterales</taxon>
        <taxon>Paracoccaceae</taxon>
        <taxon>Pararhodobacter</taxon>
    </lineage>
</organism>
<dbReference type="InterPro" id="IPR051013">
    <property type="entry name" value="MBL_superfamily_lactonases"/>
</dbReference>
<dbReference type="Pfam" id="PF00753">
    <property type="entry name" value="Lactamase_B"/>
    <property type="match status" value="1"/>
</dbReference>
<keyword evidence="2" id="KW-0479">Metal-binding</keyword>
<dbReference type="AlphaFoldDB" id="A0A2T7UM05"/>
<evidence type="ECO:0000313" key="6">
    <source>
        <dbReference type="EMBL" id="PVE45725.1"/>
    </source>
</evidence>
<evidence type="ECO:0000259" key="5">
    <source>
        <dbReference type="SMART" id="SM00849"/>
    </source>
</evidence>
<dbReference type="GO" id="GO:0016787">
    <property type="term" value="F:hydrolase activity"/>
    <property type="evidence" value="ECO:0007669"/>
    <property type="project" value="UniProtKB-KW"/>
</dbReference>
<reference evidence="6 7" key="1">
    <citation type="journal article" date="2011" name="Syst. Appl. Microbiol.">
        <title>Defluviimonas denitrificans gen. nov., sp. nov., and Pararhodobacter aggregans gen. nov., sp. nov., non-phototrophic Rhodobacteraceae from the biofilter of a marine aquaculture.</title>
        <authorList>
            <person name="Foesel B.U."/>
            <person name="Drake H.L."/>
            <person name="Schramm A."/>
        </authorList>
    </citation>
    <scope>NUCLEOTIDE SEQUENCE [LARGE SCALE GENOMIC DNA]</scope>
    <source>
        <strain evidence="6 7">D1-19</strain>
    </source>
</reference>
<dbReference type="InterPro" id="IPR036866">
    <property type="entry name" value="RibonucZ/Hydroxyglut_hydro"/>
</dbReference>
<evidence type="ECO:0000256" key="3">
    <source>
        <dbReference type="ARBA" id="ARBA00022801"/>
    </source>
</evidence>
<feature type="domain" description="Metallo-beta-lactamase" evidence="5">
    <location>
        <begin position="57"/>
        <end position="259"/>
    </location>
</feature>
<dbReference type="InterPro" id="IPR001279">
    <property type="entry name" value="Metallo-B-lactamas"/>
</dbReference>
<dbReference type="EMBL" id="QDDR01000012">
    <property type="protein sequence ID" value="PVE45725.1"/>
    <property type="molecule type" value="Genomic_DNA"/>
</dbReference>
<comment type="similarity">
    <text evidence="1">Belongs to the metallo-beta-lactamase superfamily.</text>
</comment>
<name>A0A2T7UM05_9RHOB</name>
<dbReference type="SMART" id="SM00849">
    <property type="entry name" value="Lactamase_B"/>
    <property type="match status" value="1"/>
</dbReference>
<dbReference type="CDD" id="cd07720">
    <property type="entry name" value="OPHC2-like_MBL-fold"/>
    <property type="match status" value="1"/>
</dbReference>
<dbReference type="Gene3D" id="3.60.15.10">
    <property type="entry name" value="Ribonuclease Z/Hydroxyacylglutathione hydrolase-like"/>
    <property type="match status" value="1"/>
</dbReference>
<accession>A0A2T7UM05</accession>
<gene>
    <name evidence="6" type="ORF">DDE23_19665</name>
</gene>
<keyword evidence="3 6" id="KW-0378">Hydrolase</keyword>
<comment type="caution">
    <text evidence="6">The sequence shown here is derived from an EMBL/GenBank/DDBJ whole genome shotgun (WGS) entry which is preliminary data.</text>
</comment>
<evidence type="ECO:0000256" key="4">
    <source>
        <dbReference type="ARBA" id="ARBA00022833"/>
    </source>
</evidence>
<keyword evidence="7" id="KW-1185">Reference proteome</keyword>
<dbReference type="SUPFAM" id="SSF56281">
    <property type="entry name" value="Metallo-hydrolase/oxidoreductase"/>
    <property type="match status" value="1"/>
</dbReference>
<dbReference type="RefSeq" id="WP_107754166.1">
    <property type="nucleotide sequence ID" value="NZ_QBKF01000012.1"/>
</dbReference>
<keyword evidence="4" id="KW-0862">Zinc</keyword>
<dbReference type="PANTHER" id="PTHR42978">
    <property type="entry name" value="QUORUM-QUENCHING LACTONASE YTNP-RELATED-RELATED"/>
    <property type="match status" value="1"/>
</dbReference>
<evidence type="ECO:0000256" key="2">
    <source>
        <dbReference type="ARBA" id="ARBA00022723"/>
    </source>
</evidence>
<sequence length="272" mass="29160">MNPVDLVAERRQIGAAELICLRDGAVSFGADLFPALTSAELQAALPSDEAEWQITLPVNVFLWRDRGRTVLFDTGCGSAMGASGGLLPRALAQVGVRPETVDGVVLTHMHPDHSSGLTDRTTGRPLFPAATLHVARSELAYWFDDAAMAGAAPREQALYFQESRAQVAPYLPSAHRFEPGAEVFPGLQALAAPGHTPGHTAFRLGDVLIIGDLFHAPALQLARPEAWVRFDVDGPTGIASRRRLLSLARRDRLTLAGMHMESGFQDPPSTAG</sequence>
<proteinExistence type="inferred from homology"/>
<dbReference type="GO" id="GO:0046872">
    <property type="term" value="F:metal ion binding"/>
    <property type="evidence" value="ECO:0007669"/>
    <property type="project" value="UniProtKB-KW"/>
</dbReference>
<protein>
    <submittedName>
        <fullName evidence="6">MBL fold metallo-hydrolase</fullName>
    </submittedName>
</protein>
<dbReference type="OrthoDB" id="9773738at2"/>
<evidence type="ECO:0000256" key="1">
    <source>
        <dbReference type="ARBA" id="ARBA00007749"/>
    </source>
</evidence>
<dbReference type="Proteomes" id="UP000244810">
    <property type="component" value="Unassembled WGS sequence"/>
</dbReference>
<evidence type="ECO:0000313" key="7">
    <source>
        <dbReference type="Proteomes" id="UP000244810"/>
    </source>
</evidence>